<evidence type="ECO:0000313" key="4">
    <source>
        <dbReference type="EMBL" id="MBP1468044.1"/>
    </source>
</evidence>
<evidence type="ECO:0000256" key="1">
    <source>
        <dbReference type="ARBA" id="ARBA00005854"/>
    </source>
</evidence>
<dbReference type="InterPro" id="IPR058205">
    <property type="entry name" value="D-LDH-like"/>
</dbReference>
<evidence type="ECO:0000313" key="5">
    <source>
        <dbReference type="Proteomes" id="UP001193081"/>
    </source>
</evidence>
<dbReference type="PANTHER" id="PTHR43026:SF1">
    <property type="entry name" value="2-HYDROXYACID DEHYDROGENASE HOMOLOG 1-RELATED"/>
    <property type="match status" value="1"/>
</dbReference>
<dbReference type="Pfam" id="PF02826">
    <property type="entry name" value="2-Hacid_dh_C"/>
    <property type="match status" value="1"/>
</dbReference>
<dbReference type="EMBL" id="SIJK02000053">
    <property type="protein sequence ID" value="MBP1468044.1"/>
    <property type="molecule type" value="Genomic_DNA"/>
</dbReference>
<dbReference type="RefSeq" id="WP_135480402.1">
    <property type="nucleotide sequence ID" value="NZ_SIJK02000053.1"/>
</dbReference>
<dbReference type="PANTHER" id="PTHR43026">
    <property type="entry name" value="2-HYDROXYACID DEHYDROGENASE HOMOLOG 1-RELATED"/>
    <property type="match status" value="1"/>
</dbReference>
<dbReference type="InterPro" id="IPR006140">
    <property type="entry name" value="D-isomer_DH_NAD-bd"/>
</dbReference>
<dbReference type="Proteomes" id="UP001193081">
    <property type="component" value="Unassembled WGS sequence"/>
</dbReference>
<evidence type="ECO:0000256" key="2">
    <source>
        <dbReference type="ARBA" id="ARBA00023027"/>
    </source>
</evidence>
<evidence type="ECO:0000259" key="3">
    <source>
        <dbReference type="Pfam" id="PF02826"/>
    </source>
</evidence>
<reference evidence="4 5" key="1">
    <citation type="submission" date="2021-03" db="EMBL/GenBank/DDBJ databases">
        <authorList>
            <person name="Grouzdev D.S."/>
        </authorList>
    </citation>
    <scope>NUCLEOTIDE SEQUENCE [LARGE SCALE GENOMIC DNA]</scope>
    <source>
        <strain evidence="4 5">M50-1</strain>
    </source>
</reference>
<dbReference type="SUPFAM" id="SSF51735">
    <property type="entry name" value="NAD(P)-binding Rossmann-fold domains"/>
    <property type="match status" value="1"/>
</dbReference>
<protein>
    <recommendedName>
        <fullName evidence="3">D-isomer specific 2-hydroxyacid dehydrogenase NAD-binding domain-containing protein</fullName>
    </recommendedName>
</protein>
<accession>A0ABS4DFA8</accession>
<keyword evidence="5" id="KW-1185">Reference proteome</keyword>
<keyword evidence="2" id="KW-0520">NAD</keyword>
<name>A0ABS4DFA8_9CHLR</name>
<feature type="domain" description="D-isomer specific 2-hydroxyacid dehydrogenase NAD-binding" evidence="3">
    <location>
        <begin position="134"/>
        <end position="327"/>
    </location>
</feature>
<sequence length="364" mass="40384">MSVFQEHDARATDYDLIHFEALGPEADHLREATSIAMERGELPPTHTSLMTPRSVQDYLEEHPETRLPKLITIKTHSVLPANYLAGAKKSVITRSAGYDHLEHLAATVNLASLREYCVTAVAQTVMKLLYAAAGELNHYTHQTATFDRKNSRAFVELGPHKSLTVYGVGKIGKRVYELAAANGLSVQGVDLRQDSLQNVYGEGFTFVSKDEAIMSSDIIVNAMNLTKNQASPFYNVGYFTKEYLAQARDGLIFINVTRGEIAPEAGLWDLYRAGKIMGLGLDVFSSEAEFATLVSSDEEVGDDHAAARHMVRKALDRSANIYVQPHQGFNSDLAARTKAFEAIKHVVAWHRNQGTCFDEQLPYY</sequence>
<proteinExistence type="inferred from homology"/>
<dbReference type="InterPro" id="IPR036291">
    <property type="entry name" value="NAD(P)-bd_dom_sf"/>
</dbReference>
<gene>
    <name evidence="4" type="ORF">EYB53_020175</name>
</gene>
<comment type="similarity">
    <text evidence="1">Belongs to the D-isomer specific 2-hydroxyacid dehydrogenase family.</text>
</comment>
<dbReference type="Gene3D" id="3.40.50.720">
    <property type="entry name" value="NAD(P)-binding Rossmann-like Domain"/>
    <property type="match status" value="2"/>
</dbReference>
<comment type="caution">
    <text evidence="4">The sequence shown here is derived from an EMBL/GenBank/DDBJ whole genome shotgun (WGS) entry which is preliminary data.</text>
</comment>
<organism evidence="4 5">
    <name type="scientific">Candidatus Chloroploca mongolica</name>
    <dbReference type="NCBI Taxonomy" id="2528176"/>
    <lineage>
        <taxon>Bacteria</taxon>
        <taxon>Bacillati</taxon>
        <taxon>Chloroflexota</taxon>
        <taxon>Chloroflexia</taxon>
        <taxon>Chloroflexales</taxon>
        <taxon>Chloroflexineae</taxon>
        <taxon>Oscillochloridaceae</taxon>
        <taxon>Candidatus Chloroploca</taxon>
    </lineage>
</organism>